<dbReference type="Pfam" id="PF03738">
    <property type="entry name" value="GSP_synth"/>
    <property type="match status" value="1"/>
</dbReference>
<evidence type="ECO:0000256" key="2">
    <source>
        <dbReference type="ARBA" id="ARBA00022723"/>
    </source>
</evidence>
<name>A0ABX8EM91_9ACTN</name>
<dbReference type="EMBL" id="CP075371">
    <property type="protein sequence ID" value="QVT81010.1"/>
    <property type="molecule type" value="Genomic_DNA"/>
</dbReference>
<evidence type="ECO:0000256" key="4">
    <source>
        <dbReference type="ARBA" id="ARBA00022840"/>
    </source>
</evidence>
<keyword evidence="8" id="KW-1185">Reference proteome</keyword>
<dbReference type="Gene3D" id="3.30.1490.330">
    <property type="match status" value="1"/>
</dbReference>
<evidence type="ECO:0000313" key="7">
    <source>
        <dbReference type="EMBL" id="QVT81010.1"/>
    </source>
</evidence>
<dbReference type="InterPro" id="IPR016185">
    <property type="entry name" value="PreATP-grasp_dom_sf"/>
</dbReference>
<evidence type="ECO:0000256" key="1">
    <source>
        <dbReference type="ARBA" id="ARBA00022598"/>
    </source>
</evidence>
<evidence type="ECO:0000256" key="3">
    <source>
        <dbReference type="ARBA" id="ARBA00022741"/>
    </source>
</evidence>
<keyword evidence="2" id="KW-0479">Metal-binding</keyword>
<proteinExistence type="predicted"/>
<keyword evidence="5" id="KW-0460">Magnesium</keyword>
<accession>A0ABX8EM91</accession>
<evidence type="ECO:0000313" key="8">
    <source>
        <dbReference type="Proteomes" id="UP000679307"/>
    </source>
</evidence>
<feature type="domain" description="Glutathionylspermidine synthase pre-ATP-grasp-like" evidence="6">
    <location>
        <begin position="12"/>
        <end position="397"/>
    </location>
</feature>
<sequence>MWRHRIRPRKDWERIVTEQGLIFPVTTKDDGTTVPYWNESAWYEVTMDEVERLESATEELWALCIDAVAHMVSPGSGMTDARLGLPAGSLDLVRRSVEAGHKSVYARFDLVYGADGSLKMLEINGDTPTGLVETAVAQWRWLEDVLPDADQWNSVHDRLVARWAELRTSGAIEGDHVHFVYHLGGGAEYDDGELEMTIHYMMDTAIQAGLTVMAHPVSEVGWNPDHREFRDAHDLPLRNVFKLYPWEDMLGERFGQMILEGREARPVTWFEPAWKALLSTKAILPVLWERNPGHRHLLPAYFDEPRDLLQWVAKPLHGREGDNVRVHLADGSEDVQMPGAYGAEGFVYQGYAELPSYEGNRVVIGSWVVGGEAAGMLVRESDGLVTDYYSRVVPHVISDTVSPDPAQVRAWLADRVGADVPTLPAS</sequence>
<dbReference type="Proteomes" id="UP000679307">
    <property type="component" value="Chromosome"/>
</dbReference>
<reference evidence="7 8" key="1">
    <citation type="submission" date="2021-05" db="EMBL/GenBank/DDBJ databases">
        <title>Complete genome of Nocardioides aquaticus KCTC 9944T isolated from meromictic and hypersaline Ekho Lake, Antarctica.</title>
        <authorList>
            <person name="Hwang K."/>
            <person name="Kim K.M."/>
            <person name="Choe H."/>
        </authorList>
    </citation>
    <scope>NUCLEOTIDE SEQUENCE [LARGE SCALE GENOMIC DNA]</scope>
    <source>
        <strain evidence="7 8">KCTC 9944</strain>
    </source>
</reference>
<keyword evidence="4" id="KW-0067">ATP-binding</keyword>
<organism evidence="7 8">
    <name type="scientific">Nocardioides aquaticus</name>
    <dbReference type="NCBI Taxonomy" id="160826"/>
    <lineage>
        <taxon>Bacteria</taxon>
        <taxon>Bacillati</taxon>
        <taxon>Actinomycetota</taxon>
        <taxon>Actinomycetes</taxon>
        <taxon>Propionibacteriales</taxon>
        <taxon>Nocardioidaceae</taxon>
        <taxon>Nocardioides</taxon>
    </lineage>
</organism>
<keyword evidence="1 7" id="KW-0436">Ligase</keyword>
<dbReference type="RefSeq" id="WP_214056455.1">
    <property type="nucleotide sequence ID" value="NZ_BAAAHS010000015.1"/>
</dbReference>
<gene>
    <name evidence="7" type="primary">ygiC</name>
    <name evidence="7" type="ORF">ENKNEFLB_03413</name>
</gene>
<dbReference type="EC" id="6.3.1.-" evidence="7"/>
<keyword evidence="3" id="KW-0547">Nucleotide-binding</keyword>
<dbReference type="SUPFAM" id="SSF52440">
    <property type="entry name" value="PreATP-grasp domain"/>
    <property type="match status" value="1"/>
</dbReference>
<dbReference type="InterPro" id="IPR005494">
    <property type="entry name" value="GSPS_pre-ATP-grasp-like_dom"/>
</dbReference>
<evidence type="ECO:0000259" key="6">
    <source>
        <dbReference type="Pfam" id="PF03738"/>
    </source>
</evidence>
<evidence type="ECO:0000256" key="5">
    <source>
        <dbReference type="ARBA" id="ARBA00022842"/>
    </source>
</evidence>
<dbReference type="SUPFAM" id="SSF56059">
    <property type="entry name" value="Glutathione synthetase ATP-binding domain-like"/>
    <property type="match status" value="1"/>
</dbReference>
<dbReference type="GO" id="GO:0016874">
    <property type="term" value="F:ligase activity"/>
    <property type="evidence" value="ECO:0007669"/>
    <property type="project" value="UniProtKB-KW"/>
</dbReference>
<protein>
    <submittedName>
        <fullName evidence="7">Acid--amine ligase YgiC</fullName>
        <ecNumber evidence="7">6.3.1.-</ecNumber>
    </submittedName>
</protein>